<dbReference type="RefSeq" id="WP_267538486.1">
    <property type="nucleotide sequence ID" value="NZ_JAPNKA010000001.1"/>
</dbReference>
<dbReference type="EMBL" id="JAPNKA010000001">
    <property type="protein sequence ID" value="MCY1079790.1"/>
    <property type="molecule type" value="Genomic_DNA"/>
</dbReference>
<comment type="caution">
    <text evidence="1">The sequence shown here is derived from an EMBL/GenBank/DDBJ whole genome shotgun (WGS) entry which is preliminary data.</text>
</comment>
<dbReference type="InterPro" id="IPR023393">
    <property type="entry name" value="START-like_dom_sf"/>
</dbReference>
<evidence type="ECO:0000313" key="1">
    <source>
        <dbReference type="EMBL" id="MCY1079790.1"/>
    </source>
</evidence>
<evidence type="ECO:0000313" key="2">
    <source>
        <dbReference type="Proteomes" id="UP001207654"/>
    </source>
</evidence>
<dbReference type="Pfam" id="PF10604">
    <property type="entry name" value="Polyketide_cyc2"/>
    <property type="match status" value="1"/>
</dbReference>
<gene>
    <name evidence="1" type="ORF">OV287_35580</name>
</gene>
<reference evidence="1 2" key="1">
    <citation type="submission" date="2022-11" db="EMBL/GenBank/DDBJ databases">
        <title>Minimal conservation of predation-associated metabolite biosynthetic gene clusters underscores biosynthetic potential of Myxococcota including descriptions for ten novel species: Archangium lansinium sp. nov., Myxococcus landrumus sp. nov., Nannocystis bai.</title>
        <authorList>
            <person name="Ahearne A."/>
            <person name="Stevens C."/>
            <person name="Phillips K."/>
        </authorList>
    </citation>
    <scope>NUCLEOTIDE SEQUENCE [LARGE SCALE GENOMIC DNA]</scope>
    <source>
        <strain evidence="1 2">MIWBW</strain>
    </source>
</reference>
<dbReference type="InterPro" id="IPR019587">
    <property type="entry name" value="Polyketide_cyclase/dehydratase"/>
</dbReference>
<dbReference type="SUPFAM" id="SSF55961">
    <property type="entry name" value="Bet v1-like"/>
    <property type="match status" value="1"/>
</dbReference>
<name>A0ABT4ADQ8_9BACT</name>
<keyword evidence="2" id="KW-1185">Reference proteome</keyword>
<protein>
    <submittedName>
        <fullName evidence="1">SRPBCC family protein</fullName>
    </submittedName>
</protein>
<dbReference type="Gene3D" id="3.30.530.20">
    <property type="match status" value="1"/>
</dbReference>
<proteinExistence type="predicted"/>
<organism evidence="1 2">
    <name type="scientific">Archangium lansingense</name>
    <dbReference type="NCBI Taxonomy" id="2995310"/>
    <lineage>
        <taxon>Bacteria</taxon>
        <taxon>Pseudomonadati</taxon>
        <taxon>Myxococcota</taxon>
        <taxon>Myxococcia</taxon>
        <taxon>Myxococcales</taxon>
        <taxon>Cystobacterineae</taxon>
        <taxon>Archangiaceae</taxon>
        <taxon>Archangium</taxon>
    </lineage>
</organism>
<dbReference type="Proteomes" id="UP001207654">
    <property type="component" value="Unassembled WGS sequence"/>
</dbReference>
<sequence>MALEFTVRKEIAASPDRVFSVLKDLDAASKWMPNFVGIEKLSPGKFGVGTKWRETRRMFGRDASELFEVTGLEPGRSLELYVDGTQGSSKRGYYRFRYLLEPAGGKTTLTMAAEIGGMGFILELFGKLLLGSFKKAIIADMDAMTSYIEGSKKA</sequence>
<accession>A0ABT4ADQ8</accession>